<dbReference type="InterPro" id="IPR035897">
    <property type="entry name" value="Toll_tir_struct_dom_sf"/>
</dbReference>
<dbReference type="Pfam" id="PF01582">
    <property type="entry name" value="TIR"/>
    <property type="match status" value="1"/>
</dbReference>
<reference evidence="6" key="1">
    <citation type="journal article" date="2017" name="Plant J.">
        <title>The pomegranate (Punica granatum L.) genome and the genomics of punicalagin biosynthesis.</title>
        <authorList>
            <person name="Qin G."/>
            <person name="Xu C."/>
            <person name="Ming R."/>
            <person name="Tang H."/>
            <person name="Guyot R."/>
            <person name="Kramer E.M."/>
            <person name="Hu Y."/>
            <person name="Yi X."/>
            <person name="Qi Y."/>
            <person name="Xu X."/>
            <person name="Gao Z."/>
            <person name="Pan H."/>
            <person name="Jian J."/>
            <person name="Tian Y."/>
            <person name="Yue Z."/>
            <person name="Xu Y."/>
        </authorList>
    </citation>
    <scope>NUCLEOTIDE SEQUENCE [LARGE SCALE GENOMIC DNA]</scope>
    <source>
        <strain evidence="6">cv. Dabenzi</strain>
    </source>
</reference>
<gene>
    <name evidence="5" type="ORF">CDL15_Pgr010195</name>
</gene>
<dbReference type="InterPro" id="IPR000157">
    <property type="entry name" value="TIR_dom"/>
</dbReference>
<evidence type="ECO:0000256" key="2">
    <source>
        <dbReference type="ARBA" id="ARBA00022737"/>
    </source>
</evidence>
<feature type="domain" description="TIR" evidence="4">
    <location>
        <begin position="494"/>
        <end position="618"/>
    </location>
</feature>
<dbReference type="InterPro" id="IPR027417">
    <property type="entry name" value="P-loop_NTPase"/>
</dbReference>
<protein>
    <recommendedName>
        <fullName evidence="4">TIR domain-containing protein</fullName>
    </recommendedName>
</protein>
<name>A0A218XQC2_PUNGR</name>
<keyword evidence="2" id="KW-0677">Repeat</keyword>
<dbReference type="GO" id="GO:0043531">
    <property type="term" value="F:ADP binding"/>
    <property type="evidence" value="ECO:0007669"/>
    <property type="project" value="InterPro"/>
</dbReference>
<dbReference type="InterPro" id="IPR003591">
    <property type="entry name" value="Leu-rich_rpt_typical-subtyp"/>
</dbReference>
<dbReference type="Proteomes" id="UP000197138">
    <property type="component" value="Unassembled WGS sequence"/>
</dbReference>
<dbReference type="PRINTS" id="PR00364">
    <property type="entry name" value="DISEASERSIST"/>
</dbReference>
<dbReference type="InterPro" id="IPR032675">
    <property type="entry name" value="LRR_dom_sf"/>
</dbReference>
<dbReference type="SUPFAM" id="SSF52200">
    <property type="entry name" value="Toll/Interleukin receptor TIR domain"/>
    <property type="match status" value="1"/>
</dbReference>
<dbReference type="SMART" id="SM00369">
    <property type="entry name" value="LRR_TYP"/>
    <property type="match status" value="2"/>
</dbReference>
<dbReference type="Gene3D" id="1.10.8.430">
    <property type="entry name" value="Helical domain of apoptotic protease-activating factors"/>
    <property type="match status" value="1"/>
</dbReference>
<dbReference type="Gene3D" id="3.40.50.300">
    <property type="entry name" value="P-loop containing nucleotide triphosphate hydrolases"/>
    <property type="match status" value="1"/>
</dbReference>
<dbReference type="InterPro" id="IPR058192">
    <property type="entry name" value="WHD_ROQ1-like"/>
</dbReference>
<dbReference type="Gene3D" id="3.80.10.10">
    <property type="entry name" value="Ribonuclease Inhibitor"/>
    <property type="match status" value="4"/>
</dbReference>
<keyword evidence="3" id="KW-0611">Plant defense</keyword>
<dbReference type="InterPro" id="IPR044974">
    <property type="entry name" value="Disease_R_plants"/>
</dbReference>
<evidence type="ECO:0000259" key="4">
    <source>
        <dbReference type="PROSITE" id="PS50104"/>
    </source>
</evidence>
<sequence>MERSGGMDPKELLLDYLLKNLPQDGSRVSEDYVEDSSVSRNDMMSESSYRTNVLVADTEIGTVTTDPYRRPFISSRGCSWFSRDSDVLTEILRRRDIYVSDRFLGRHVPAAVTATSQGSFSDEIWLVGFRMGSHHCIVVQVQLHPTDIHFELYCFKGYMEEARQSHTKHTELQIELSRSCSLYDVKEMESPVPLAPSEGDLNQLMKALFKNKKVAVIVHDSEQIWEMRLLVGRSSRPVLVIIEDGIISSVNSSSLYRPTTSSSVSSSCRYWPISLSSVSSSSQYRPTTFSSVPSGSQYWPTLFSSIYPSGAYLPTAFSSVSSSSQHRPTTFSSVSLSGRYWPTSSLSVSLSSQSRPTALSVSSSSADWPTALYVSSSSAERPTVVSSVSSSSPYQLPQEQAVHQDTINQVAEETSLFGKTSSLVGGLWDKARAKFGTIGRYAANIKPHLLRGESELSREPPEELSFLEDQITITMNDEATPTEDVKIDSEASATEYEVMLSCNGCGEIIDCLQRNMIKAGISVFIDDKKLHEFGAIGHDLPATPSNFKIYIPIFSKGYASSAWCLSELKHMVDLRARSNSRLEILPIFYDVKPADVGLKTELYTAALKEHKRNLAYESVQPWEGALKEVAGIKGWELRHKDYTKLCRLIVGGVLNKLKVKHKGPYLVGVQDQVESIKNLIDIESRGVSFVAIHGMSGIGKTTLAKVVFDQMSSHFDGSSFLLDVRESSKHEGLKYLQDQLFRDILKKSSGTKKIRERFRKMKVLIVLDDVDEREQIKQLAGKSSWYGSGSRVIVTTRNINVMAVKQDEFDKVLAFEVSAMNQDKALQLFCMHAFGSDAPPYDYYSLSKQIVDHIGGLPLALEILGSSLNRKCQELWGGMLKKLEKIPYHGIQDKLMLSYEALDSETRQIFLDIAMFFDGIEKASPVYMWDACDFFPEMQLEILGFMCLLKTIDRDKFWMHKLVRDLGRELVRRNDSRLWMHLEVLDLLKTEEGEENMEARGICYDQSLWDCTSTNELKSENSLTFLELHGGTFKGEFKRSLSNLKWLSWHSCPLDLKVANLHLNDLVVLDLSRSSISHEWEGWNLIEMAKKLKVLNLTSCKNLIKTPDFSNLMSLERLILEDCEALAEIDASIGKVQCLKYLNIRGCNSLTNLPEELCNQIHLEKIVMRGDGQLFELPAGIGLLTSLSTLEVVNVKFLEGTRPTEVLKQFESLSNLSDCLGLKELPDSLGDLESLQELDLSKVKVAELPNSIGNLRKLKVIKMESSSISMLPSSIGGLENLEELYARNCNNLHGPIPAKIGRLTFLRILDLSFTSISSLPHTINELFCLEKLHLESCDDLEELPELPKSLISLRVKSQKLQKFPSLSELKCLVHLQLFLDVGKHWDQLSDFHVDWSSELSKLETLELCIPNVTASLKEFSPMSNLSRLCLSHVVLDDVVPHLRNLEKLSYLDVVNCSIRNDGLGGPQVAEFKSLEHLSAHKCNFVNMNVLLSKKVRMLSIKDCHLLNGLLDLSELRNLLVLELTNCEEVSEVRGLGEIESLEDAVIHNCDLLQTLGDLSKLQRLEVLQVHSCDNLKTIEGLHQIKSLKFVEIYDCRSLGNLHDKSKSKKRKHKRQIKT</sequence>
<evidence type="ECO:0000313" key="5">
    <source>
        <dbReference type="EMBL" id="OWM87163.1"/>
    </source>
</evidence>
<dbReference type="Gene3D" id="3.40.50.10140">
    <property type="entry name" value="Toll/interleukin-1 receptor homology (TIR) domain"/>
    <property type="match status" value="1"/>
</dbReference>
<dbReference type="PANTHER" id="PTHR11017">
    <property type="entry name" value="LEUCINE-RICH REPEAT-CONTAINING PROTEIN"/>
    <property type="match status" value="1"/>
</dbReference>
<dbReference type="PANTHER" id="PTHR11017:SF570">
    <property type="entry name" value="DISEASE RESISTANCE PROTEIN (TIR-NBS CLASS)-RELATED"/>
    <property type="match status" value="1"/>
</dbReference>
<dbReference type="InterPro" id="IPR042197">
    <property type="entry name" value="Apaf_helical"/>
</dbReference>
<dbReference type="GO" id="GO:0051707">
    <property type="term" value="P:response to other organism"/>
    <property type="evidence" value="ECO:0007669"/>
    <property type="project" value="UniProtKB-ARBA"/>
</dbReference>
<accession>A0A218XQC2</accession>
<dbReference type="InterPro" id="IPR055414">
    <property type="entry name" value="LRR_R13L4/SHOC2-like"/>
</dbReference>
<organism evidence="5 6">
    <name type="scientific">Punica granatum</name>
    <name type="common">Pomegranate</name>
    <dbReference type="NCBI Taxonomy" id="22663"/>
    <lineage>
        <taxon>Eukaryota</taxon>
        <taxon>Viridiplantae</taxon>
        <taxon>Streptophyta</taxon>
        <taxon>Embryophyta</taxon>
        <taxon>Tracheophyta</taxon>
        <taxon>Spermatophyta</taxon>
        <taxon>Magnoliopsida</taxon>
        <taxon>eudicotyledons</taxon>
        <taxon>Gunneridae</taxon>
        <taxon>Pentapetalae</taxon>
        <taxon>rosids</taxon>
        <taxon>malvids</taxon>
        <taxon>Myrtales</taxon>
        <taxon>Lythraceae</taxon>
        <taxon>Punica</taxon>
    </lineage>
</organism>
<dbReference type="SUPFAM" id="SSF52058">
    <property type="entry name" value="L domain-like"/>
    <property type="match status" value="3"/>
</dbReference>
<evidence type="ECO:0000256" key="1">
    <source>
        <dbReference type="ARBA" id="ARBA00022614"/>
    </source>
</evidence>
<proteinExistence type="predicted"/>
<dbReference type="SMART" id="SM00255">
    <property type="entry name" value="TIR"/>
    <property type="match status" value="1"/>
</dbReference>
<dbReference type="GO" id="GO:0006952">
    <property type="term" value="P:defense response"/>
    <property type="evidence" value="ECO:0007669"/>
    <property type="project" value="UniProtKB-KW"/>
</dbReference>
<dbReference type="Pfam" id="PF23282">
    <property type="entry name" value="WHD_ROQ1"/>
    <property type="match status" value="1"/>
</dbReference>
<dbReference type="EMBL" id="MTKT01000826">
    <property type="protein sequence ID" value="OWM87163.1"/>
    <property type="molecule type" value="Genomic_DNA"/>
</dbReference>
<dbReference type="GO" id="GO:0007165">
    <property type="term" value="P:signal transduction"/>
    <property type="evidence" value="ECO:0007669"/>
    <property type="project" value="InterPro"/>
</dbReference>
<dbReference type="InterPro" id="IPR002182">
    <property type="entry name" value="NB-ARC"/>
</dbReference>
<keyword evidence="1" id="KW-0433">Leucine-rich repeat</keyword>
<dbReference type="PROSITE" id="PS50104">
    <property type="entry name" value="TIR"/>
    <property type="match status" value="1"/>
</dbReference>
<comment type="caution">
    <text evidence="5">The sequence shown here is derived from an EMBL/GenBank/DDBJ whole genome shotgun (WGS) entry which is preliminary data.</text>
</comment>
<dbReference type="Pfam" id="PF23598">
    <property type="entry name" value="LRR_14"/>
    <property type="match status" value="2"/>
</dbReference>
<dbReference type="Pfam" id="PF00931">
    <property type="entry name" value="NB-ARC"/>
    <property type="match status" value="1"/>
</dbReference>
<evidence type="ECO:0000313" key="6">
    <source>
        <dbReference type="Proteomes" id="UP000197138"/>
    </source>
</evidence>
<dbReference type="SUPFAM" id="SSF52540">
    <property type="entry name" value="P-loop containing nucleoside triphosphate hydrolases"/>
    <property type="match status" value="1"/>
</dbReference>
<evidence type="ECO:0000256" key="3">
    <source>
        <dbReference type="ARBA" id="ARBA00022821"/>
    </source>
</evidence>